<keyword evidence="4" id="KW-1185">Reference proteome</keyword>
<dbReference type="Pfam" id="PF11393">
    <property type="entry name" value="T4BSS_DotI_IcmL"/>
    <property type="match status" value="1"/>
</dbReference>
<dbReference type="GeneID" id="98065204"/>
<sequence length="306" mass="32689">MKNTLLWSTLFALLGTQVHADTTTQPVTPAPQQTPGAMQQAPTTPTPPGQNIPSVQPAQAPAAPINCEYKIPPETKTIDQSLVMKWAAKAVTQAFDFNPTNLDSQLQKLQLCFTEQGWTGFNTALQKSGNLEAIKSQKLTVSSQVMGQIVVTEAKDNQWKINLPLQVVYQNDKEKVTQLLSVDVTVGRKITGDLGITQMIAAPRGTVTQKLPSDFNPNPATVMNPNIETTTPTTTPTKTTPTTTTPQTTAPTTTTPTNPTTQTAPPTTSTQPTSANPSATQTPATPGQPTLPENRSTQPTLPTNTP</sequence>
<feature type="region of interest" description="Disordered" evidence="1">
    <location>
        <begin position="23"/>
        <end position="57"/>
    </location>
</feature>
<keyword evidence="2" id="KW-0732">Signal</keyword>
<evidence type="ECO:0000256" key="1">
    <source>
        <dbReference type="SAM" id="MobiDB-lite"/>
    </source>
</evidence>
<evidence type="ECO:0000313" key="3">
    <source>
        <dbReference type="EMBL" id="PNL62411.1"/>
    </source>
</evidence>
<dbReference type="RefSeq" id="WP_019233778.1">
    <property type="nucleotide sequence ID" value="NZ_CAAAHR010000026.1"/>
</dbReference>
<dbReference type="EMBL" id="NBTX02000004">
    <property type="protein sequence ID" value="PNL62411.1"/>
    <property type="molecule type" value="Genomic_DNA"/>
</dbReference>
<evidence type="ECO:0000256" key="2">
    <source>
        <dbReference type="SAM" id="SignalP"/>
    </source>
</evidence>
<accession>A0AAX0WVH5</accession>
<dbReference type="AlphaFoldDB" id="A0AAX0WVH5"/>
<proteinExistence type="predicted"/>
<feature type="chain" id="PRO_5043959586" evidence="2">
    <location>
        <begin position="21"/>
        <end position="306"/>
    </location>
</feature>
<organism evidence="3 4">
    <name type="scientific">Legionella anisa</name>
    <dbReference type="NCBI Taxonomy" id="28082"/>
    <lineage>
        <taxon>Bacteria</taxon>
        <taxon>Pseudomonadati</taxon>
        <taxon>Pseudomonadota</taxon>
        <taxon>Gammaproteobacteria</taxon>
        <taxon>Legionellales</taxon>
        <taxon>Legionellaceae</taxon>
        <taxon>Legionella</taxon>
    </lineage>
</organism>
<dbReference type="Proteomes" id="UP000192511">
    <property type="component" value="Unassembled WGS sequence"/>
</dbReference>
<feature type="compositionally biased region" description="Low complexity" evidence="1">
    <location>
        <begin position="229"/>
        <end position="290"/>
    </location>
</feature>
<dbReference type="CDD" id="cd16385">
    <property type="entry name" value="IcmL"/>
    <property type="match status" value="1"/>
</dbReference>
<reference evidence="3" key="1">
    <citation type="submission" date="2017-12" db="EMBL/GenBank/DDBJ databases">
        <title>FDA dAtabase for Regulatory Grade micrObial Sequences (FDA-ARGOS): Supporting development and validation of Infectious Disease Dx tests.</title>
        <authorList>
            <person name="Kerrigan L."/>
            <person name="Tallon L.J."/>
            <person name="Sadzewicz L."/>
            <person name="Sengamalay N."/>
            <person name="Ott S."/>
            <person name="Godinez A."/>
            <person name="Nagaraj S."/>
            <person name="Vavikolanu K."/>
            <person name="Vyas G."/>
            <person name="Nadendla S."/>
            <person name="Aluvathingal J."/>
            <person name="Sichtig H."/>
        </authorList>
    </citation>
    <scope>NUCLEOTIDE SEQUENCE [LARGE SCALE GENOMIC DNA]</scope>
    <source>
        <strain evidence="3">FDAARGOS_200</strain>
    </source>
</reference>
<feature type="region of interest" description="Disordered" evidence="1">
    <location>
        <begin position="208"/>
        <end position="306"/>
    </location>
</feature>
<dbReference type="InterPro" id="IPR021055">
    <property type="entry name" value="T4BSS_IcmL/DotI"/>
</dbReference>
<name>A0AAX0WVH5_9GAMM</name>
<feature type="compositionally biased region" description="Polar residues" evidence="1">
    <location>
        <begin position="208"/>
        <end position="228"/>
    </location>
</feature>
<feature type="compositionally biased region" description="Low complexity" evidence="1">
    <location>
        <begin position="23"/>
        <end position="43"/>
    </location>
</feature>
<protein>
    <submittedName>
        <fullName evidence="3">Type IV secretion protein IcmL</fullName>
    </submittedName>
</protein>
<evidence type="ECO:0000313" key="4">
    <source>
        <dbReference type="Proteomes" id="UP000192511"/>
    </source>
</evidence>
<gene>
    <name evidence="3" type="ORF">A6J39_014990</name>
</gene>
<feature type="signal peptide" evidence="2">
    <location>
        <begin position="1"/>
        <end position="20"/>
    </location>
</feature>
<feature type="compositionally biased region" description="Polar residues" evidence="1">
    <location>
        <begin position="291"/>
        <end position="306"/>
    </location>
</feature>
<comment type="caution">
    <text evidence="3">The sequence shown here is derived from an EMBL/GenBank/DDBJ whole genome shotgun (WGS) entry which is preliminary data.</text>
</comment>